<comment type="caution">
    <text evidence="5">The sequence shown here is derived from an EMBL/GenBank/DDBJ whole genome shotgun (WGS) entry which is preliminary data.</text>
</comment>
<dbReference type="EMBL" id="AOIT01000053">
    <property type="protein sequence ID" value="ELZ18682.1"/>
    <property type="molecule type" value="Genomic_DNA"/>
</dbReference>
<feature type="compositionally biased region" description="Polar residues" evidence="2">
    <location>
        <begin position="260"/>
        <end position="277"/>
    </location>
</feature>
<evidence type="ECO:0000256" key="3">
    <source>
        <dbReference type="SAM" id="Phobius"/>
    </source>
</evidence>
<evidence type="ECO:0000313" key="6">
    <source>
        <dbReference type="Proteomes" id="UP000011615"/>
    </source>
</evidence>
<feature type="compositionally biased region" description="Basic and acidic residues" evidence="2">
    <location>
        <begin position="214"/>
        <end position="248"/>
    </location>
</feature>
<sequence length="332" mass="35092">MVLSVIAMSVAFAGGAAAATEDSVTFNDQAIGVYNGSDTMVVGPIYAQEGQYLEVTDESGEVVDEMVIPEDATDAAIFVTPDEPGEYTATLYSEEGGDEIDDDDAMIYDATIELSDQKSAKGTLEQVTVDTASLLDGDDDDTEFDVVLTDSDGNELGRATELTGTNEDVTIDTSKITAQTEVTATIFVDDEPLQTYDEDAGNFVSVSDSATVDPDMKNKHDDKEDDTKHDKKKGDKDYTEKGEKDKSAGGDSANGDDSTDSGVSNDASTDQDTSAETNQDQNVDQSNDQDAENDQDQDASQSNSGDSMPGFGVGVALVALLGAAMLAFRQQN</sequence>
<gene>
    <name evidence="5" type="ORF">C476_13867</name>
</gene>
<dbReference type="NCBIfam" id="TIGR04126">
    <property type="entry name" value="PGF_CTERM"/>
    <property type="match status" value="1"/>
</dbReference>
<dbReference type="Pfam" id="PF18204">
    <property type="entry name" value="PGF-CTERM"/>
    <property type="match status" value="1"/>
</dbReference>
<dbReference type="GO" id="GO:0030115">
    <property type="term" value="C:S-layer"/>
    <property type="evidence" value="ECO:0007669"/>
    <property type="project" value="UniProtKB-SubCell"/>
</dbReference>
<feature type="transmembrane region" description="Helical" evidence="3">
    <location>
        <begin position="308"/>
        <end position="328"/>
    </location>
</feature>
<protein>
    <recommendedName>
        <fullName evidence="4">PGF-CTERM archaeal protein-sorting signal domain-containing protein</fullName>
    </recommendedName>
</protein>
<proteinExistence type="predicted"/>
<dbReference type="AlphaFoldDB" id="M0C8J7"/>
<evidence type="ECO:0000256" key="1">
    <source>
        <dbReference type="ARBA" id="ARBA00022729"/>
    </source>
</evidence>
<feature type="region of interest" description="Disordered" evidence="2">
    <location>
        <begin position="198"/>
        <end position="311"/>
    </location>
</feature>
<feature type="compositionally biased region" description="Acidic residues" evidence="2">
    <location>
        <begin position="287"/>
        <end position="297"/>
    </location>
</feature>
<evidence type="ECO:0000256" key="2">
    <source>
        <dbReference type="SAM" id="MobiDB-lite"/>
    </source>
</evidence>
<keyword evidence="3" id="KW-0472">Membrane</keyword>
<evidence type="ECO:0000259" key="4">
    <source>
        <dbReference type="Pfam" id="PF18204"/>
    </source>
</evidence>
<feature type="compositionally biased region" description="Low complexity" evidence="2">
    <location>
        <begin position="298"/>
        <end position="307"/>
    </location>
</feature>
<keyword evidence="6" id="KW-1185">Reference proteome</keyword>
<dbReference type="InterPro" id="IPR026371">
    <property type="entry name" value="PGF_CTERM"/>
</dbReference>
<reference evidence="5 6" key="1">
    <citation type="journal article" date="2014" name="PLoS Genet.">
        <title>Phylogenetically driven sequencing of extremely halophilic archaea reveals strategies for static and dynamic osmo-response.</title>
        <authorList>
            <person name="Becker E.A."/>
            <person name="Seitzer P.M."/>
            <person name="Tritt A."/>
            <person name="Larsen D."/>
            <person name="Krusor M."/>
            <person name="Yao A.I."/>
            <person name="Wu D."/>
            <person name="Madern D."/>
            <person name="Eisen J.A."/>
            <person name="Darling A.E."/>
            <person name="Facciotti M.T."/>
        </authorList>
    </citation>
    <scope>NUCLEOTIDE SEQUENCE [LARGE SCALE GENOMIC DNA]</scope>
    <source>
        <strain evidence="5 6">JCM 13563</strain>
    </source>
</reference>
<feature type="domain" description="PGF-CTERM archaeal protein-sorting signal" evidence="4">
    <location>
        <begin position="308"/>
        <end position="328"/>
    </location>
</feature>
<keyword evidence="3" id="KW-1133">Transmembrane helix</keyword>
<accession>M0C8J7</accession>
<keyword evidence="3" id="KW-0812">Transmembrane</keyword>
<dbReference type="GO" id="GO:0005886">
    <property type="term" value="C:plasma membrane"/>
    <property type="evidence" value="ECO:0007669"/>
    <property type="project" value="UniProtKB-SubCell"/>
</dbReference>
<dbReference type="PATRIC" id="fig|1230457.4.peg.2787"/>
<name>M0C8J7_9EURY</name>
<dbReference type="Proteomes" id="UP000011615">
    <property type="component" value="Unassembled WGS sequence"/>
</dbReference>
<organism evidence="5 6">
    <name type="scientific">Natrinema limicola JCM 13563</name>
    <dbReference type="NCBI Taxonomy" id="1230457"/>
    <lineage>
        <taxon>Archaea</taxon>
        <taxon>Methanobacteriati</taxon>
        <taxon>Methanobacteriota</taxon>
        <taxon>Stenosarchaea group</taxon>
        <taxon>Halobacteria</taxon>
        <taxon>Halobacteriales</taxon>
        <taxon>Natrialbaceae</taxon>
        <taxon>Natrinema</taxon>
    </lineage>
</organism>
<evidence type="ECO:0000313" key="5">
    <source>
        <dbReference type="EMBL" id="ELZ18682.1"/>
    </source>
</evidence>
<keyword evidence="1" id="KW-0732">Signal</keyword>